<sequence length="46" mass="5627">MIKRKLKQRVKRLTISKYRRILQAHRLKSCIAQRRRIGFVILGQQH</sequence>
<protein>
    <submittedName>
        <fullName evidence="1">Uncharacterized protein</fullName>
    </submittedName>
</protein>
<dbReference type="KEGG" id="hpaz:K756_00995"/>
<name>A0A806J0F9_GLAPU</name>
<dbReference type="AlphaFoldDB" id="A0A806J0F9"/>
<accession>A0A806J0F9</accession>
<reference evidence="1 2" key="1">
    <citation type="journal article" date="2013" name="PLoS ONE">
        <title>Complete Genome Analysis of a Haemophilus parasuis Serovar 12 Strain from China.</title>
        <authorList>
            <person name="Li Y."/>
            <person name="Kwok A.H."/>
            <person name="Jiang J."/>
            <person name="Zou Y."/>
            <person name="Zheng F."/>
            <person name="Chen P."/>
            <person name="Hou C."/>
            <person name="Leung F.C."/>
            <person name="Jiang P."/>
        </authorList>
    </citation>
    <scope>NUCLEOTIDE SEQUENCE [LARGE SCALE GENOMIC DNA]</scope>
    <source>
        <strain evidence="1 2">ZJ0906</strain>
    </source>
</reference>
<organism evidence="1 2">
    <name type="scientific">Glaesserella parasuis ZJ0906</name>
    <dbReference type="NCBI Taxonomy" id="1322346"/>
    <lineage>
        <taxon>Bacteria</taxon>
        <taxon>Pseudomonadati</taxon>
        <taxon>Pseudomonadota</taxon>
        <taxon>Gammaproteobacteria</taxon>
        <taxon>Pasteurellales</taxon>
        <taxon>Pasteurellaceae</taxon>
        <taxon>Glaesserella</taxon>
    </lineage>
</organism>
<dbReference type="EMBL" id="CP005384">
    <property type="protein sequence ID" value="AGO15477.1"/>
    <property type="molecule type" value="Genomic_DNA"/>
</dbReference>
<dbReference type="Proteomes" id="UP000014672">
    <property type="component" value="Chromosome"/>
</dbReference>
<gene>
    <name evidence="1" type="ORF">K756_00995</name>
</gene>
<proteinExistence type="predicted"/>
<evidence type="ECO:0000313" key="2">
    <source>
        <dbReference type="Proteomes" id="UP000014672"/>
    </source>
</evidence>
<evidence type="ECO:0000313" key="1">
    <source>
        <dbReference type="EMBL" id="AGO15477.1"/>
    </source>
</evidence>